<feature type="compositionally biased region" description="Basic and acidic residues" evidence="1">
    <location>
        <begin position="241"/>
        <end position="262"/>
    </location>
</feature>
<dbReference type="STRING" id="945553.A0A0D2NN12"/>
<evidence type="ECO:0000313" key="2">
    <source>
        <dbReference type="EMBL" id="KJA18151.1"/>
    </source>
</evidence>
<dbReference type="EMBL" id="KN817593">
    <property type="protein sequence ID" value="KJA18151.1"/>
    <property type="molecule type" value="Genomic_DNA"/>
</dbReference>
<name>A0A0D2NN12_HYPSF</name>
<keyword evidence="3" id="KW-1185">Reference proteome</keyword>
<dbReference type="Proteomes" id="UP000054270">
    <property type="component" value="Unassembled WGS sequence"/>
</dbReference>
<protein>
    <submittedName>
        <fullName evidence="2">Uncharacterized protein</fullName>
    </submittedName>
</protein>
<evidence type="ECO:0000313" key="3">
    <source>
        <dbReference type="Proteomes" id="UP000054270"/>
    </source>
</evidence>
<organism evidence="2 3">
    <name type="scientific">Hypholoma sublateritium (strain FD-334 SS-4)</name>
    <dbReference type="NCBI Taxonomy" id="945553"/>
    <lineage>
        <taxon>Eukaryota</taxon>
        <taxon>Fungi</taxon>
        <taxon>Dikarya</taxon>
        <taxon>Basidiomycota</taxon>
        <taxon>Agaricomycotina</taxon>
        <taxon>Agaricomycetes</taxon>
        <taxon>Agaricomycetidae</taxon>
        <taxon>Agaricales</taxon>
        <taxon>Agaricineae</taxon>
        <taxon>Strophariaceae</taxon>
        <taxon>Hypholoma</taxon>
    </lineage>
</organism>
<accession>A0A0D2NN12</accession>
<proteinExistence type="predicted"/>
<sequence length="360" mass="40064">MYITSTINPMSKSDGNIAVGVFRYNKQRKFLRVSEDRTEMISLIIRAFRLDSKSVLSLHTSSLDACKGQSVEIDESAYSLMCTLLDDVEVTVGEHLDTQDRNPDTTLRPRLEPENHSVHPSDIDFLSSDADDAIESSITSRSSSLPPISVEPEVADEGYMTINAYDRDREIYESRIDEQDEEEVNAYAGRASGVTDKVPTEDGTALIHNKPRPKPAPQAADPAPLVQERAITARTPSSSKAAERGGKSRRKEAGGTDGDQRFEISITGPDAKVSAQFKTRGRHTVGKVLAAACKTFEIEYYRARLYHVLYRENEEGEEERVEIKCDVDDTMSRAGVNGNSQLFIRIAPRGEDEDDLTHFE</sequence>
<feature type="region of interest" description="Disordered" evidence="1">
    <location>
        <begin position="94"/>
        <end position="124"/>
    </location>
</feature>
<dbReference type="AlphaFoldDB" id="A0A0D2NN12"/>
<dbReference type="OrthoDB" id="3262817at2759"/>
<feature type="compositionally biased region" description="Basic and acidic residues" evidence="1">
    <location>
        <begin position="94"/>
        <end position="122"/>
    </location>
</feature>
<reference evidence="3" key="1">
    <citation type="submission" date="2014-04" db="EMBL/GenBank/DDBJ databases">
        <title>Evolutionary Origins and Diversification of the Mycorrhizal Mutualists.</title>
        <authorList>
            <consortium name="DOE Joint Genome Institute"/>
            <consortium name="Mycorrhizal Genomics Consortium"/>
            <person name="Kohler A."/>
            <person name="Kuo A."/>
            <person name="Nagy L.G."/>
            <person name="Floudas D."/>
            <person name="Copeland A."/>
            <person name="Barry K.W."/>
            <person name="Cichocki N."/>
            <person name="Veneault-Fourrey C."/>
            <person name="LaButti K."/>
            <person name="Lindquist E.A."/>
            <person name="Lipzen A."/>
            <person name="Lundell T."/>
            <person name="Morin E."/>
            <person name="Murat C."/>
            <person name="Riley R."/>
            <person name="Ohm R."/>
            <person name="Sun H."/>
            <person name="Tunlid A."/>
            <person name="Henrissat B."/>
            <person name="Grigoriev I.V."/>
            <person name="Hibbett D.S."/>
            <person name="Martin F."/>
        </authorList>
    </citation>
    <scope>NUCLEOTIDE SEQUENCE [LARGE SCALE GENOMIC DNA]</scope>
    <source>
        <strain evidence="3">FD-334 SS-4</strain>
    </source>
</reference>
<gene>
    <name evidence="2" type="ORF">HYPSUDRAFT_218407</name>
</gene>
<feature type="region of interest" description="Disordered" evidence="1">
    <location>
        <begin position="186"/>
        <end position="267"/>
    </location>
</feature>
<evidence type="ECO:0000256" key="1">
    <source>
        <dbReference type="SAM" id="MobiDB-lite"/>
    </source>
</evidence>
<dbReference type="OMA" id="KTRGRHM"/>